<accession>V8C922</accession>
<evidence type="ECO:0000313" key="2">
    <source>
        <dbReference type="Proteomes" id="UP000018731"/>
    </source>
</evidence>
<dbReference type="PATRIC" id="fig|1357400.3.peg.1438"/>
<evidence type="ECO:0008006" key="3">
    <source>
        <dbReference type="Google" id="ProtNLM"/>
    </source>
</evidence>
<name>V8C922_9HELI</name>
<comment type="caution">
    <text evidence="1">The sequence shown here is derived from an EMBL/GenBank/DDBJ whole genome shotgun (WGS) entry which is preliminary data.</text>
</comment>
<dbReference type="EMBL" id="AZJI01000005">
    <property type="protein sequence ID" value="ETD23256.1"/>
    <property type="molecule type" value="Genomic_DNA"/>
</dbReference>
<organism evidence="1 2">
    <name type="scientific">Helicobacter macacae MIT 99-5501</name>
    <dbReference type="NCBI Taxonomy" id="1357400"/>
    <lineage>
        <taxon>Bacteria</taxon>
        <taxon>Pseudomonadati</taxon>
        <taxon>Campylobacterota</taxon>
        <taxon>Epsilonproteobacteria</taxon>
        <taxon>Campylobacterales</taxon>
        <taxon>Helicobacteraceae</taxon>
        <taxon>Helicobacter</taxon>
    </lineage>
</organism>
<dbReference type="Pfam" id="PF09554">
    <property type="entry name" value="RE_HaeII"/>
    <property type="match status" value="1"/>
</dbReference>
<dbReference type="eggNOG" id="ENOG502ZR1K">
    <property type="taxonomic scope" value="Bacteria"/>
</dbReference>
<keyword evidence="2" id="KW-1185">Reference proteome</keyword>
<dbReference type="STRING" id="1357400.HMPREF2086_01055"/>
<dbReference type="REBASE" id="94867">
    <property type="entry name" value="Hma5501ORF1056P"/>
</dbReference>
<dbReference type="Proteomes" id="UP000018731">
    <property type="component" value="Unassembled WGS sequence"/>
</dbReference>
<dbReference type="OrthoDB" id="569411at2"/>
<gene>
    <name evidence="1" type="ORF">HMPREF2086_01055</name>
</gene>
<dbReference type="RefSeq" id="WP_023927781.1">
    <property type="nucleotide sequence ID" value="NZ_KI669454.1"/>
</dbReference>
<protein>
    <recommendedName>
        <fullName evidence="3">HaeII restriction endonuclease</fullName>
    </recommendedName>
</protein>
<evidence type="ECO:0000313" key="1">
    <source>
        <dbReference type="EMBL" id="ETD23256.1"/>
    </source>
</evidence>
<dbReference type="InterPro" id="IPR019058">
    <property type="entry name" value="Restrct_endonuc_II_HaeII"/>
</dbReference>
<sequence>MAHTTQQNDLKEAKTALDVVIKKSRIHLYKPIQIAEILYRDRVFGDIDLARLETYRNKSKVWRDEMCIALLGRVSTSSAKFQDDLFNAIPPHLLSALGAHNKNHNGIIEAYIYNQFLHKYTQLKNALSYCINANKETFQIKEFIDLFWREAGLKRSIDKIYEIIVYALFESITKALEITITVNMNPQKAPLLEEFSDFAKSVIGIDETTLKSTQNAHFYRLGVTNAADRGLDMYANFGAAVQIKHLSLEVQMAQNITQGVRSDKIIIVCKEAEKDIISSLLAQIGYASKIVSIITESDLTKWYEKALRGKYANKLGDEVLKNLQVEIMEEFPPTKDLPKMLTDRHYEVLSKDEIFTF</sequence>
<reference evidence="1 2" key="1">
    <citation type="journal article" date="2014" name="Genome Announc.">
        <title>Draft genome sequences of six enterohepatic helicobacter species isolated from humans and one from rhesus macaques.</title>
        <authorList>
            <person name="Shen Z."/>
            <person name="Sheh A."/>
            <person name="Young S.K."/>
            <person name="Abouelliel A."/>
            <person name="Ward D.V."/>
            <person name="Earl A.M."/>
            <person name="Fox J.G."/>
        </authorList>
    </citation>
    <scope>NUCLEOTIDE SEQUENCE [LARGE SCALE GENOMIC DNA]</scope>
    <source>
        <strain evidence="1 2">MIT 99-5501</strain>
    </source>
</reference>
<proteinExistence type="predicted"/>
<dbReference type="HOGENOM" id="CLU_070297_0_0_7"/>
<dbReference type="AlphaFoldDB" id="V8C922"/>